<organism evidence="3 4">
    <name type="scientific">Bacteroides uniformis</name>
    <dbReference type="NCBI Taxonomy" id="820"/>
    <lineage>
        <taxon>Bacteria</taxon>
        <taxon>Pseudomonadati</taxon>
        <taxon>Bacteroidota</taxon>
        <taxon>Bacteroidia</taxon>
        <taxon>Bacteroidales</taxon>
        <taxon>Bacteroidaceae</taxon>
        <taxon>Bacteroides</taxon>
    </lineage>
</organism>
<evidence type="ECO:0000313" key="4">
    <source>
        <dbReference type="Proteomes" id="UP001181247"/>
    </source>
</evidence>
<feature type="chain" id="PRO_5042052787" evidence="2">
    <location>
        <begin position="22"/>
        <end position="1089"/>
    </location>
</feature>
<protein>
    <submittedName>
        <fullName evidence="3">PL29 family lyase N-terminal domain-containing protein</fullName>
    </submittedName>
</protein>
<name>A0AAE4ICI5_BACUN</name>
<feature type="coiled-coil region" evidence="1">
    <location>
        <begin position="25"/>
        <end position="52"/>
    </location>
</feature>
<proteinExistence type="predicted"/>
<keyword evidence="2" id="KW-0732">Signal</keyword>
<dbReference type="PROSITE" id="PS51257">
    <property type="entry name" value="PROKAR_LIPOPROTEIN"/>
    <property type="match status" value="1"/>
</dbReference>
<dbReference type="RefSeq" id="WP_315977124.1">
    <property type="nucleotide sequence ID" value="NZ_JAWDEU010000002.1"/>
</dbReference>
<accession>A0AAE4ICI5</accession>
<keyword evidence="3" id="KW-0456">Lyase</keyword>
<sequence>MNKKFLSVILFSALMVGTAGTFTSCKDYDDDIESLDNRVSAVEKLVRDLQAKIDAGSVITGVDKTEDGIVIKLSNGESYPIKNGTNGTNAPVWSIVKDANGDYWWAKDNVQTEFPARGEKGEPGNGSAGQDAKTIYYYPGTEETGKLHGQAEAGYWVKVTEEKGKDPLYEVQTTKWLPEGTLSAVWNTKDETLTLGNMKDENGKLVEKTISLTTKLKALVFIPDLYEDGVEATKYKYANGDFIEAEKKGISGSKDDHGIDYVIKVGTSATNWIALKDANKRTYWMPSTSAMYYHLNPLNAKLKDIEWKFLAATPEYVTTKAAPAVVTPIFQNAGKTIDGERMYATYKLSVEDLKKGNLSTPGENNYISIAALEATLVNGEKEGEEKSTVTSDYAAIMPMIQGFKAIAYTDDSKIVTKNTCKPELYKTAKEAIENVYTVPAQYNGGSIELADLLCIHHVENFGEKITATTHKSMSLAEAAQLYNLTLKFEAVHYISGNNDTEENAYSQLEEDGTFTPCYVNDKEESVVIPEGSTEKIGRSAIGRRPAVLVKLVDAANNVVLAGYIKLEITEKAATPDAIVIDKSTPQLPYLCGEQAVSITWKDMSGKILEELGMTKEEFTKGYTFVKNETYVADGKGGFIQVTAANKFAADNTYGVVTETPDGNTSTNAILNWTSNKTQRDQLIKDYKDRTLTLYGKYKPVADGTTYAIYVGIKISIAELPTTASYGNKRDAFWYPAETALADRDTVRTNVPAPDAANNVANYVKNLDDYFYHYVTEAGKEVEKSGIEFIVSEASKPVYGEIWNNKDKGMEIKYSYLFSAKNDGLTIGGKKLFVSTVEADKSKSSTKLYWGEKRATASLIATLDKTAKTITYANNDEAKVFLNLFGHNENKPNQQFAIIEVSAVYGDCEIELAPAYNFNARFLRPLDIESNDKAKFLDAEANGSSVLLGNLFKANDWRDKPVIVYNDKDKVYEAAKENNVNLYEYYGISAITLDIDNATCDVNVIGEQKPINKDVIKLTILDKVGGTAISNPIDIKTTNISKLNSVVLNYKNNMGNTKDFTIMVPVKVTYTWGTVSAKVAIAVDGTIANR</sequence>
<dbReference type="GO" id="GO:0016829">
    <property type="term" value="F:lyase activity"/>
    <property type="evidence" value="ECO:0007669"/>
    <property type="project" value="UniProtKB-KW"/>
</dbReference>
<comment type="caution">
    <text evidence="3">The sequence shown here is derived from an EMBL/GenBank/DDBJ whole genome shotgun (WGS) entry which is preliminary data.</text>
</comment>
<dbReference type="AlphaFoldDB" id="A0AAE4ICI5"/>
<evidence type="ECO:0000313" key="3">
    <source>
        <dbReference type="EMBL" id="MDU0243398.1"/>
    </source>
</evidence>
<evidence type="ECO:0000256" key="1">
    <source>
        <dbReference type="SAM" id="Coils"/>
    </source>
</evidence>
<feature type="signal peptide" evidence="2">
    <location>
        <begin position="1"/>
        <end position="21"/>
    </location>
</feature>
<reference evidence="3" key="1">
    <citation type="submission" date="2023-10" db="EMBL/GenBank/DDBJ databases">
        <title>Genome of Potential pathogenic bacteria in Crohn's disease.</title>
        <authorList>
            <person name="Rodriguez-Palacios A."/>
        </authorList>
    </citation>
    <scope>NUCLEOTIDE SEQUENCE</scope>
    <source>
        <strain evidence="3">CavFT-hAR50</strain>
    </source>
</reference>
<keyword evidence="1" id="KW-0175">Coiled coil</keyword>
<gene>
    <name evidence="3" type="ORF">RVH16_01470</name>
</gene>
<dbReference type="EMBL" id="JAWDEU010000002">
    <property type="protein sequence ID" value="MDU0243398.1"/>
    <property type="molecule type" value="Genomic_DNA"/>
</dbReference>
<dbReference type="Proteomes" id="UP001181247">
    <property type="component" value="Unassembled WGS sequence"/>
</dbReference>
<evidence type="ECO:0000256" key="2">
    <source>
        <dbReference type="SAM" id="SignalP"/>
    </source>
</evidence>